<evidence type="ECO:0000313" key="2">
    <source>
        <dbReference type="Proteomes" id="UP000295008"/>
    </source>
</evidence>
<dbReference type="AlphaFoldDB" id="A0A4R1RTE9"/>
<dbReference type="Pfam" id="PF11385">
    <property type="entry name" value="DUF3189"/>
    <property type="match status" value="1"/>
</dbReference>
<keyword evidence="2" id="KW-1185">Reference proteome</keyword>
<name>A0A4R1RTE9_HYDET</name>
<evidence type="ECO:0000313" key="1">
    <source>
        <dbReference type="EMBL" id="TCL69340.1"/>
    </source>
</evidence>
<sequence>MKIFYFCYGRAHSSIIAAYLHLNRLPMERIPTVREITSLGEFDKADSSDRGIPLYMGKDPHGNEVYVLGFGSQRSLSLETLYFILHERANLKEWRFFDTLATINWITRIGGFLSRRLKMVTPGRTIVAWGIRGSYWRLVRLVKKVKELTS</sequence>
<dbReference type="InterPro" id="IPR021525">
    <property type="entry name" value="DUF3189"/>
</dbReference>
<organism evidence="1 2">
    <name type="scientific">Hydrogenispora ethanolica</name>
    <dbReference type="NCBI Taxonomy" id="1082276"/>
    <lineage>
        <taxon>Bacteria</taxon>
        <taxon>Bacillati</taxon>
        <taxon>Bacillota</taxon>
        <taxon>Hydrogenispora</taxon>
    </lineage>
</organism>
<accession>A0A4R1RTE9</accession>
<protein>
    <submittedName>
        <fullName evidence="1">Uncharacterized protein DUF3189</fullName>
    </submittedName>
</protein>
<reference evidence="1 2" key="1">
    <citation type="submission" date="2019-03" db="EMBL/GenBank/DDBJ databases">
        <title>Genomic Encyclopedia of Type Strains, Phase IV (KMG-IV): sequencing the most valuable type-strain genomes for metagenomic binning, comparative biology and taxonomic classification.</title>
        <authorList>
            <person name="Goeker M."/>
        </authorList>
    </citation>
    <scope>NUCLEOTIDE SEQUENCE [LARGE SCALE GENOMIC DNA]</scope>
    <source>
        <strain evidence="1 2">LX-B</strain>
    </source>
</reference>
<dbReference type="Proteomes" id="UP000295008">
    <property type="component" value="Unassembled WGS sequence"/>
</dbReference>
<comment type="caution">
    <text evidence="1">The sequence shown here is derived from an EMBL/GenBank/DDBJ whole genome shotgun (WGS) entry which is preliminary data.</text>
</comment>
<dbReference type="EMBL" id="SLUN01000012">
    <property type="protein sequence ID" value="TCL69340.1"/>
    <property type="molecule type" value="Genomic_DNA"/>
</dbReference>
<dbReference type="RefSeq" id="WP_165907948.1">
    <property type="nucleotide sequence ID" value="NZ_SLUN01000012.1"/>
</dbReference>
<gene>
    <name evidence="1" type="ORF">EDC14_101237</name>
</gene>
<proteinExistence type="predicted"/>